<gene>
    <name evidence="1" type="ORF">QUW28_08780</name>
</gene>
<name>A0ABT7VAQ3_9ACTN</name>
<keyword evidence="2" id="KW-1185">Reference proteome</keyword>
<evidence type="ECO:0000313" key="2">
    <source>
        <dbReference type="Proteomes" id="UP001529421"/>
    </source>
</evidence>
<reference evidence="2" key="1">
    <citation type="submission" date="2023-06" db="EMBL/GenBank/DDBJ databases">
        <title>Identification and characterization of horizontal gene transfer across gut microbiota members of farm animals based on homology search.</title>
        <authorList>
            <person name="Zeman M."/>
            <person name="Kubasova T."/>
            <person name="Jahodarova E."/>
            <person name="Nykrynova M."/>
            <person name="Rychlik I."/>
        </authorList>
    </citation>
    <scope>NUCLEOTIDE SEQUENCE [LARGE SCALE GENOMIC DNA]</scope>
    <source>
        <strain evidence="2">154_Feed</strain>
    </source>
</reference>
<dbReference type="RefSeq" id="WP_289545719.1">
    <property type="nucleotide sequence ID" value="NZ_JAUDDZ010000014.1"/>
</dbReference>
<dbReference type="Proteomes" id="UP001529421">
    <property type="component" value="Unassembled WGS sequence"/>
</dbReference>
<proteinExistence type="predicted"/>
<evidence type="ECO:0000313" key="1">
    <source>
        <dbReference type="EMBL" id="MDM8275580.1"/>
    </source>
</evidence>
<protein>
    <submittedName>
        <fullName evidence="1">Uncharacterized protein</fullName>
    </submittedName>
</protein>
<dbReference type="EMBL" id="JAUDDZ010000014">
    <property type="protein sequence ID" value="MDM8275580.1"/>
    <property type="molecule type" value="Genomic_DNA"/>
</dbReference>
<accession>A0ABT7VAQ3</accession>
<comment type="caution">
    <text evidence="1">The sequence shown here is derived from an EMBL/GenBank/DDBJ whole genome shotgun (WGS) entry which is preliminary data.</text>
</comment>
<organism evidence="1 2">
    <name type="scientific">Enorma phocaeensis</name>
    <dbReference type="NCBI Taxonomy" id="1871019"/>
    <lineage>
        <taxon>Bacteria</taxon>
        <taxon>Bacillati</taxon>
        <taxon>Actinomycetota</taxon>
        <taxon>Coriobacteriia</taxon>
        <taxon>Coriobacteriales</taxon>
        <taxon>Coriobacteriaceae</taxon>
        <taxon>Enorma</taxon>
    </lineage>
</organism>
<sequence>MSALIICNVSALRAIRWARQRYDVVPWEPVGRVEIRHALEDGAPNRDRIDWDVLRRYGFVGDEGADGGEPLHVLVGRDEDRRSREELCCHVQRRDLERGMLLRVEPGIYCASPALAAMQYARGRDLPEVFSLVMELLGSYTLPAEPTFGLARGDVWRARPGFLAPDNARQDGDEPVEQAHYRCAPATTLLELRRVIRLSASSNDRSMRTAVGLAMPGSASPGETIMAAMLGLPMRYGGFGCDQLPRGGMRLNHRIEFSGQAVNMSSGMPWAVCDAYIEAAKTDLEYNGIGHEQVNARIHDGNRNNGLRGMGVRVLVINRQQMQDIVALEAIAQSIYQEAGKRFRYRIENTRPRQLWLLNGLRRAAGLTPV</sequence>